<evidence type="ECO:0000256" key="3">
    <source>
        <dbReference type="RuleBase" id="RU000363"/>
    </source>
</evidence>
<dbReference type="SUPFAM" id="SSF51735">
    <property type="entry name" value="NAD(P)-binding Rossmann-fold domains"/>
    <property type="match status" value="1"/>
</dbReference>
<sequence>MSDLLSYKGKRVAIVGCFSGMGEACARTLVALGAEVHGADIKPSPVSLASFTQVDLKDWESINRAVDSIGGEIDALFNCAGLPQTFPPADVLSVNFLGIRHWTEQWLPRLRRDGAIATISSLGGMGFLRRIPLLTSLIAISDKQAFLDWVASHPEEVQDGYALSKELVNAWTCLLAQELGGRGIRVNATMPSPTQTPMMAAFENVVSKAVLELFTIPSGRRATPTEQGNPLVFLNSNAASFISGVCLPVDGGFHGGVQLGAIDLQAALAEA</sequence>
<organism evidence="4 5">
    <name type="scientific">Novosphingobium pokkalii</name>
    <dbReference type="NCBI Taxonomy" id="1770194"/>
    <lineage>
        <taxon>Bacteria</taxon>
        <taxon>Pseudomonadati</taxon>
        <taxon>Pseudomonadota</taxon>
        <taxon>Alphaproteobacteria</taxon>
        <taxon>Sphingomonadales</taxon>
        <taxon>Sphingomonadaceae</taxon>
        <taxon>Novosphingobium</taxon>
    </lineage>
</organism>
<protein>
    <submittedName>
        <fullName evidence="4">Coniferyl-alcohol dehydrogenase</fullName>
        <ecNumber evidence="4">1.1.1.194</ecNumber>
    </submittedName>
</protein>
<dbReference type="Pfam" id="PF00106">
    <property type="entry name" value="adh_short"/>
    <property type="match status" value="1"/>
</dbReference>
<dbReference type="InterPro" id="IPR002347">
    <property type="entry name" value="SDR_fam"/>
</dbReference>
<dbReference type="InterPro" id="IPR036291">
    <property type="entry name" value="NAD(P)-bd_dom_sf"/>
</dbReference>
<keyword evidence="5" id="KW-1185">Reference proteome</keyword>
<proteinExistence type="inferred from homology"/>
<dbReference type="NCBIfam" id="NF009092">
    <property type="entry name" value="PRK12428.1"/>
    <property type="match status" value="1"/>
</dbReference>
<dbReference type="EC" id="1.1.1.194" evidence="4"/>
<dbReference type="PANTHER" id="PTHR42760:SF133">
    <property type="entry name" value="3-OXOACYL-[ACYL-CARRIER-PROTEIN] REDUCTASE"/>
    <property type="match status" value="1"/>
</dbReference>
<dbReference type="PANTHER" id="PTHR42760">
    <property type="entry name" value="SHORT-CHAIN DEHYDROGENASES/REDUCTASES FAMILY MEMBER"/>
    <property type="match status" value="1"/>
</dbReference>
<reference evidence="5" key="1">
    <citation type="journal article" date="2019" name="Int. J. Syst. Evol. Microbiol.">
        <title>The Global Catalogue of Microorganisms (GCM) 10K type strain sequencing project: providing services to taxonomists for standard genome sequencing and annotation.</title>
        <authorList>
            <consortium name="The Broad Institute Genomics Platform"/>
            <consortium name="The Broad Institute Genome Sequencing Center for Infectious Disease"/>
            <person name="Wu L."/>
            <person name="Ma J."/>
        </authorList>
    </citation>
    <scope>NUCLEOTIDE SEQUENCE [LARGE SCALE GENOMIC DNA]</scope>
    <source>
        <strain evidence="5">KCTC 42224</strain>
    </source>
</reference>
<evidence type="ECO:0000313" key="5">
    <source>
        <dbReference type="Proteomes" id="UP001595683"/>
    </source>
</evidence>
<evidence type="ECO:0000313" key="4">
    <source>
        <dbReference type="EMBL" id="MFC3673752.1"/>
    </source>
</evidence>
<gene>
    <name evidence="4" type="ORF">ACFOOT_20215</name>
</gene>
<accession>A0ABV7VA70</accession>
<dbReference type="PRINTS" id="PR00080">
    <property type="entry name" value="SDRFAMILY"/>
</dbReference>
<dbReference type="GO" id="GO:0050268">
    <property type="term" value="F:coniferyl-alcohol dehydrogenase activity"/>
    <property type="evidence" value="ECO:0007669"/>
    <property type="project" value="UniProtKB-EC"/>
</dbReference>
<dbReference type="PRINTS" id="PR00081">
    <property type="entry name" value="GDHRDH"/>
</dbReference>
<dbReference type="Gene3D" id="3.40.50.720">
    <property type="entry name" value="NAD(P)-binding Rossmann-like Domain"/>
    <property type="match status" value="1"/>
</dbReference>
<dbReference type="Pfam" id="PF13561">
    <property type="entry name" value="adh_short_C2"/>
    <property type="match status" value="1"/>
</dbReference>
<evidence type="ECO:0000256" key="2">
    <source>
        <dbReference type="ARBA" id="ARBA00023002"/>
    </source>
</evidence>
<evidence type="ECO:0000256" key="1">
    <source>
        <dbReference type="ARBA" id="ARBA00006484"/>
    </source>
</evidence>
<comment type="similarity">
    <text evidence="1 3">Belongs to the short-chain dehydrogenases/reductases (SDR) family.</text>
</comment>
<comment type="caution">
    <text evidence="4">The sequence shown here is derived from an EMBL/GenBank/DDBJ whole genome shotgun (WGS) entry which is preliminary data.</text>
</comment>
<dbReference type="EMBL" id="JBHRYE010000051">
    <property type="protein sequence ID" value="MFC3673752.1"/>
    <property type="molecule type" value="Genomic_DNA"/>
</dbReference>
<dbReference type="RefSeq" id="WP_191325714.1">
    <property type="nucleotide sequence ID" value="NZ_BMZP01000021.1"/>
</dbReference>
<keyword evidence="2 4" id="KW-0560">Oxidoreductase</keyword>
<dbReference type="Proteomes" id="UP001595683">
    <property type="component" value="Unassembled WGS sequence"/>
</dbReference>
<name>A0ABV7VA70_9SPHN</name>